<dbReference type="EMBL" id="LATX01002281">
    <property type="protein sequence ID" value="KTB31924.1"/>
    <property type="molecule type" value="Genomic_DNA"/>
</dbReference>
<reference evidence="1 2" key="1">
    <citation type="submission" date="2015-12" db="EMBL/GenBank/DDBJ databases">
        <title>Draft genome sequence of Moniliophthora roreri, the causal agent of frosty pod rot of cacao.</title>
        <authorList>
            <person name="Aime M.C."/>
            <person name="Diaz-Valderrama J.R."/>
            <person name="Kijpornyongpan T."/>
            <person name="Phillips-Mora W."/>
        </authorList>
    </citation>
    <scope>NUCLEOTIDE SEQUENCE [LARGE SCALE GENOMIC DNA]</scope>
    <source>
        <strain evidence="1 2">MCA 2952</strain>
    </source>
</reference>
<name>A0A0W0F6Q7_MONRR</name>
<dbReference type="Proteomes" id="UP000054988">
    <property type="component" value="Unassembled WGS sequence"/>
</dbReference>
<accession>A0A0W0F6Q7</accession>
<comment type="caution">
    <text evidence="1">The sequence shown here is derived from an EMBL/GenBank/DDBJ whole genome shotgun (WGS) entry which is preliminary data.</text>
</comment>
<evidence type="ECO:0000313" key="1">
    <source>
        <dbReference type="EMBL" id="KTB31924.1"/>
    </source>
</evidence>
<organism evidence="1 2">
    <name type="scientific">Moniliophthora roreri</name>
    <name type="common">Frosty pod rot fungus</name>
    <name type="synonym">Monilia roreri</name>
    <dbReference type="NCBI Taxonomy" id="221103"/>
    <lineage>
        <taxon>Eukaryota</taxon>
        <taxon>Fungi</taxon>
        <taxon>Dikarya</taxon>
        <taxon>Basidiomycota</taxon>
        <taxon>Agaricomycotina</taxon>
        <taxon>Agaricomycetes</taxon>
        <taxon>Agaricomycetidae</taxon>
        <taxon>Agaricales</taxon>
        <taxon>Marasmiineae</taxon>
        <taxon>Marasmiaceae</taxon>
        <taxon>Moniliophthora</taxon>
    </lineage>
</organism>
<protein>
    <submittedName>
        <fullName evidence="1">Uncharacterized protein</fullName>
    </submittedName>
</protein>
<proteinExistence type="predicted"/>
<evidence type="ECO:0000313" key="2">
    <source>
        <dbReference type="Proteomes" id="UP000054988"/>
    </source>
</evidence>
<dbReference type="AlphaFoldDB" id="A0A0W0F6Q7"/>
<sequence length="92" mass="10308">MHREMVANAQFKEFDRRIKQRGTAGRIVPLFFTIHTPRKDGHRIKQAIYCRSKGIDKLLNDNLGRPTELGDVQNDLVASLNGIPPLTGLPGS</sequence>
<gene>
    <name evidence="1" type="ORF">WG66_15516</name>
</gene>